<dbReference type="GO" id="GO:0009103">
    <property type="term" value="P:lipopolysaccharide biosynthetic process"/>
    <property type="evidence" value="ECO:0007669"/>
    <property type="project" value="TreeGrafter"/>
</dbReference>
<dbReference type="PANTHER" id="PTHR46401">
    <property type="entry name" value="GLYCOSYLTRANSFERASE WBBK-RELATED"/>
    <property type="match status" value="1"/>
</dbReference>
<dbReference type="EMBL" id="PFEK01000006">
    <property type="protein sequence ID" value="PJE67804.1"/>
    <property type="molecule type" value="Genomic_DNA"/>
</dbReference>
<dbReference type="Pfam" id="PF13439">
    <property type="entry name" value="Glyco_transf_4"/>
    <property type="match status" value="1"/>
</dbReference>
<dbReference type="Proteomes" id="UP000231474">
    <property type="component" value="Unassembled WGS sequence"/>
</dbReference>
<dbReference type="InterPro" id="IPR001296">
    <property type="entry name" value="Glyco_trans_1"/>
</dbReference>
<dbReference type="InterPro" id="IPR028098">
    <property type="entry name" value="Glyco_trans_4-like_N"/>
</dbReference>
<feature type="domain" description="Glycosyl transferase family 1" evidence="2">
    <location>
        <begin position="195"/>
        <end position="344"/>
    </location>
</feature>
<comment type="caution">
    <text evidence="4">The sequence shown here is derived from an EMBL/GenBank/DDBJ whole genome shotgun (WGS) entry which is preliminary data.</text>
</comment>
<evidence type="ECO:0008006" key="6">
    <source>
        <dbReference type="Google" id="ProtNLM"/>
    </source>
</evidence>
<dbReference type="FunFam" id="3.40.50.2000:FF:000119">
    <property type="entry name" value="Glycosyl transferase group 1"/>
    <property type="match status" value="1"/>
</dbReference>
<dbReference type="SUPFAM" id="SSF53756">
    <property type="entry name" value="UDP-Glycosyltransferase/glycogen phosphorylase"/>
    <property type="match status" value="1"/>
</dbReference>
<organism evidence="4 5">
    <name type="scientific">Candidatus Shapirobacteria bacterium CG10_big_fil_rev_8_21_14_0_10_40_9</name>
    <dbReference type="NCBI Taxonomy" id="1974888"/>
    <lineage>
        <taxon>Bacteria</taxon>
        <taxon>Candidatus Shapironibacteriota</taxon>
    </lineage>
</organism>
<evidence type="ECO:0000259" key="3">
    <source>
        <dbReference type="Pfam" id="PF13439"/>
    </source>
</evidence>
<reference evidence="5" key="1">
    <citation type="submission" date="2017-09" db="EMBL/GenBank/DDBJ databases">
        <title>Depth-based differentiation of microbial function through sediment-hosted aquifers and enrichment of novel symbionts in the deep terrestrial subsurface.</title>
        <authorList>
            <person name="Probst A.J."/>
            <person name="Ladd B."/>
            <person name="Jarett J.K."/>
            <person name="Geller-Mcgrath D.E."/>
            <person name="Sieber C.M.K."/>
            <person name="Emerson J.B."/>
            <person name="Anantharaman K."/>
            <person name="Thomas B.C."/>
            <person name="Malmstrom R."/>
            <person name="Stieglmeier M."/>
            <person name="Klingl A."/>
            <person name="Woyke T."/>
            <person name="Ryan C.M."/>
            <person name="Banfield J.F."/>
        </authorList>
    </citation>
    <scope>NUCLEOTIDE SEQUENCE [LARGE SCALE GENOMIC DNA]</scope>
</reference>
<evidence type="ECO:0000256" key="1">
    <source>
        <dbReference type="ARBA" id="ARBA00022679"/>
    </source>
</evidence>
<dbReference type="PANTHER" id="PTHR46401:SF2">
    <property type="entry name" value="GLYCOSYLTRANSFERASE WBBK-RELATED"/>
    <property type="match status" value="1"/>
</dbReference>
<evidence type="ECO:0000313" key="5">
    <source>
        <dbReference type="Proteomes" id="UP000231474"/>
    </source>
</evidence>
<gene>
    <name evidence="4" type="ORF">COU95_00340</name>
</gene>
<feature type="domain" description="Glycosyltransferase subfamily 4-like N-terminal" evidence="3">
    <location>
        <begin position="16"/>
        <end position="177"/>
    </location>
</feature>
<dbReference type="Gene3D" id="3.40.50.2000">
    <property type="entry name" value="Glycogen Phosphorylase B"/>
    <property type="match status" value="2"/>
</dbReference>
<dbReference type="AlphaFoldDB" id="A0A2M8L4F8"/>
<dbReference type="CDD" id="cd03809">
    <property type="entry name" value="GT4_MtfB-like"/>
    <property type="match status" value="1"/>
</dbReference>
<dbReference type="Pfam" id="PF00534">
    <property type="entry name" value="Glycos_transf_1"/>
    <property type="match status" value="1"/>
</dbReference>
<dbReference type="GO" id="GO:0016757">
    <property type="term" value="F:glycosyltransferase activity"/>
    <property type="evidence" value="ECO:0007669"/>
    <property type="project" value="InterPro"/>
</dbReference>
<evidence type="ECO:0000313" key="4">
    <source>
        <dbReference type="EMBL" id="PJE67804.1"/>
    </source>
</evidence>
<sequence length="385" mass="43497">MKIGIDISQLAFPGTGVANYTENLVENLLKVDKKNEYVLFFSSLRQPTPRDLKSKIYNLKSYKFPLLLLEFLWNRLHRVPIETFAGRLDVFHTSDWLEPPAKCPKVTTIHDLAIFKYPETFVPRGGHNIVANLKRKLEWAKKESKLVIAVSESTKRDIVKILGMPPEKIRVIYEACDEIYNKPASAEATARQATEKIKKKYGIKGDYILAVGTLEPRKNLKRVIEAFSLLTGFVPVTLVIAGKFGWGEDIEKLKIKNEKLKILGLVSQEDLPSLYSGAQVFVYPSLYEGFGLPILEAMASGCPVVTSNVSSMPEVAGEAAVLVDPENVEDIARGTKEAIDRRDKLIKKGFERVKEFSWEKTARETLKVYEEACNTETQNKKETQR</sequence>
<proteinExistence type="predicted"/>
<protein>
    <recommendedName>
        <fullName evidence="6">Glycosyltransferase family 1 protein</fullName>
    </recommendedName>
</protein>
<accession>A0A2M8L4F8</accession>
<evidence type="ECO:0000259" key="2">
    <source>
        <dbReference type="Pfam" id="PF00534"/>
    </source>
</evidence>
<keyword evidence="1" id="KW-0808">Transferase</keyword>
<name>A0A2M8L4F8_9BACT</name>